<dbReference type="PROSITE" id="PS51832">
    <property type="entry name" value="HD_GYP"/>
    <property type="match status" value="1"/>
</dbReference>
<proteinExistence type="predicted"/>
<dbReference type="SMART" id="SM00471">
    <property type="entry name" value="HDc"/>
    <property type="match status" value="1"/>
</dbReference>
<dbReference type="PANTHER" id="PTHR43155">
    <property type="entry name" value="CYCLIC DI-GMP PHOSPHODIESTERASE PA4108-RELATED"/>
    <property type="match status" value="1"/>
</dbReference>
<dbReference type="InterPro" id="IPR003607">
    <property type="entry name" value="HD/PDEase_dom"/>
</dbReference>
<accession>A0ABX1ZR07</accession>
<dbReference type="SUPFAM" id="SSF109604">
    <property type="entry name" value="HD-domain/PDEase-like"/>
    <property type="match status" value="1"/>
</dbReference>
<protein>
    <submittedName>
        <fullName evidence="2">HD domain-containing protein</fullName>
    </submittedName>
</protein>
<dbReference type="InterPro" id="IPR037522">
    <property type="entry name" value="HD_GYP_dom"/>
</dbReference>
<dbReference type="InterPro" id="IPR006675">
    <property type="entry name" value="HDIG_dom"/>
</dbReference>
<reference evidence="2 3" key="1">
    <citation type="submission" date="2019-10" db="EMBL/GenBank/DDBJ databases">
        <title>Description of Paenibacillus pedi sp. nov.</title>
        <authorList>
            <person name="Carlier A."/>
            <person name="Qi S."/>
        </authorList>
    </citation>
    <scope>NUCLEOTIDE SEQUENCE [LARGE SCALE GENOMIC DNA]</scope>
    <source>
        <strain evidence="2 3">LMG 31457</strain>
    </source>
</reference>
<dbReference type="EMBL" id="WHNZ01000042">
    <property type="protein sequence ID" value="NOV02138.1"/>
    <property type="molecule type" value="Genomic_DNA"/>
</dbReference>
<dbReference type="NCBIfam" id="TIGR00277">
    <property type="entry name" value="HDIG"/>
    <property type="match status" value="1"/>
</dbReference>
<dbReference type="PANTHER" id="PTHR43155:SF2">
    <property type="entry name" value="CYCLIC DI-GMP PHOSPHODIESTERASE PA4108"/>
    <property type="match status" value="1"/>
</dbReference>
<dbReference type="CDD" id="cd00077">
    <property type="entry name" value="HDc"/>
    <property type="match status" value="1"/>
</dbReference>
<keyword evidence="3" id="KW-1185">Reference proteome</keyword>
<sequence length="203" mass="23143">MLEMNCVQPNEAVCKHLTVLKSKDVLTYEHSLRVGQIAIYLADHLQFSELEQSRLVSGCYLHDIGKLYVPDEILNKPGSLNDDEWEMMKLHTVQGAQMLRSDGAMDLEIVNTAAYHHERWNGEGYPYGMQGDAIPELARFCSVIDSLDCMLSDRPYRKGMQLYEAKRELLLQSGEQFDTYVVNAVLSLPDECLKISNSALKYY</sequence>
<feature type="domain" description="HD-GYP" evidence="1">
    <location>
        <begin position="5"/>
        <end position="201"/>
    </location>
</feature>
<name>A0ABX1ZR07_9BACL</name>
<comment type="caution">
    <text evidence="2">The sequence shown here is derived from an EMBL/GenBank/DDBJ whole genome shotgun (WGS) entry which is preliminary data.</text>
</comment>
<evidence type="ECO:0000313" key="2">
    <source>
        <dbReference type="EMBL" id="NOV02138.1"/>
    </source>
</evidence>
<evidence type="ECO:0000259" key="1">
    <source>
        <dbReference type="PROSITE" id="PS51832"/>
    </source>
</evidence>
<evidence type="ECO:0000313" key="3">
    <source>
        <dbReference type="Proteomes" id="UP000618579"/>
    </source>
</evidence>
<organism evidence="2 3">
    <name type="scientific">Paenibacillus planticolens</name>
    <dbReference type="NCBI Taxonomy" id="2654976"/>
    <lineage>
        <taxon>Bacteria</taxon>
        <taxon>Bacillati</taxon>
        <taxon>Bacillota</taxon>
        <taxon>Bacilli</taxon>
        <taxon>Bacillales</taxon>
        <taxon>Paenibacillaceae</taxon>
        <taxon>Paenibacillus</taxon>
    </lineage>
</organism>
<dbReference type="Gene3D" id="1.10.3210.10">
    <property type="entry name" value="Hypothetical protein af1432"/>
    <property type="match status" value="1"/>
</dbReference>
<dbReference type="Pfam" id="PF13487">
    <property type="entry name" value="HD_5"/>
    <property type="match status" value="1"/>
</dbReference>
<dbReference type="Proteomes" id="UP000618579">
    <property type="component" value="Unassembled WGS sequence"/>
</dbReference>
<gene>
    <name evidence="2" type="ORF">GC097_19200</name>
</gene>